<keyword evidence="1" id="KW-0812">Transmembrane</keyword>
<sequence length="449" mass="53241">MSFLGISVFLKFRHLFTWLKFTIVTPSFYFRNRLFIEKGFRTNNMYTFTGNTQKSFTWLKGSSSNLSLYWFRHRGLKWFLFFLFILFIIFAYLDFFHFSSIYSTQLTRFLIYCIWRSFDNFFFFIMQFFVFSFSIITWLWNFFNSTHVSSYFVARLKTTECKIKAPTHLPTQRSPLLTKRSAFSNNSLSRLFDNSASLTTLSHYLEMKLTRRLYLFSFFYSPELKQPTPYIQKDFITCNISPNPHITAPFTLTRLIPMDIKNTQISSPKLTNYSHPSALYGMFSPITFDALFSLKADSVRTLRWFYNCTPASTRDINYLRNLHVLFDTTQPSTGNLVQSFNNLNTNLMPYQALEWLNHRSSLISRLGSMQALPQCKKITNFSSYSKNVISVLPNLTKTSILEKHQLWETTNLMWNSLRIHNTLTNSFMSPLRTTHQRANKKKTLLRRWF</sequence>
<feature type="transmembrane region" description="Helical" evidence="1">
    <location>
        <begin position="121"/>
        <end position="143"/>
    </location>
</feature>
<accession>D1LDR2</accession>
<keyword evidence="1" id="KW-0472">Membrane</keyword>
<geneLocation type="mitochondrion" evidence="2"/>
<evidence type="ECO:0000313" key="2">
    <source>
        <dbReference type="EMBL" id="ACX30977.1"/>
    </source>
</evidence>
<organism evidence="2">
    <name type="scientific">Euplotes crassus</name>
    <dbReference type="NCBI Taxonomy" id="5936"/>
    <lineage>
        <taxon>Eukaryota</taxon>
        <taxon>Sar</taxon>
        <taxon>Alveolata</taxon>
        <taxon>Ciliophora</taxon>
        <taxon>Intramacronucleata</taxon>
        <taxon>Spirotrichea</taxon>
        <taxon>Hypotrichia</taxon>
        <taxon>Euplotida</taxon>
        <taxon>Euplotidae</taxon>
        <taxon>Moneuplotes</taxon>
    </lineage>
</organism>
<reference evidence="2" key="1">
    <citation type="journal article" date="2009" name="BMC Genomics">
        <title>The mitochondrial genomes of the ciliates Euplotes minuta and Euplotes crassus.</title>
        <authorList>
            <person name="de Graaf R.M."/>
            <person name="van Alen T.A."/>
            <person name="Dutilh B.E."/>
            <person name="Kuiper J.W."/>
            <person name="van Zoggel H.J."/>
            <person name="Huynh M.B."/>
            <person name="Gortz H.D."/>
            <person name="Huynen M.A."/>
            <person name="Hackstein J.H."/>
        </authorList>
    </citation>
    <scope>NUCLEOTIDE SEQUENCE</scope>
</reference>
<evidence type="ECO:0000256" key="1">
    <source>
        <dbReference type="SAM" id="Phobius"/>
    </source>
</evidence>
<keyword evidence="2" id="KW-0496">Mitochondrion</keyword>
<dbReference type="AlphaFoldDB" id="D1LDR2"/>
<proteinExistence type="predicted"/>
<feature type="transmembrane region" description="Helical" evidence="1">
    <location>
        <begin position="78"/>
        <end position="101"/>
    </location>
</feature>
<protein>
    <submittedName>
        <fullName evidence="2">Uncharacterized protein ORF449</fullName>
    </submittedName>
</protein>
<dbReference type="EMBL" id="GQ903131">
    <property type="protein sequence ID" value="ACX30977.1"/>
    <property type="molecule type" value="Genomic_DNA"/>
</dbReference>
<keyword evidence="1" id="KW-1133">Transmembrane helix</keyword>
<name>D1LDR2_EUPCR</name>
<gene>
    <name evidence="2" type="primary">ORF449</name>
</gene>